<dbReference type="Proteomes" id="UP000078476">
    <property type="component" value="Unassembled WGS sequence"/>
</dbReference>
<dbReference type="CDD" id="cd01948">
    <property type="entry name" value="EAL"/>
    <property type="match status" value="1"/>
</dbReference>
<dbReference type="InterPro" id="IPR000160">
    <property type="entry name" value="GGDEF_dom"/>
</dbReference>
<feature type="region of interest" description="Disordered" evidence="3">
    <location>
        <begin position="1"/>
        <end position="31"/>
    </location>
</feature>
<comment type="caution">
    <text evidence="8">The sequence shown here is derived from an EMBL/GenBank/DDBJ whole genome shotgun (WGS) entry which is preliminary data.</text>
</comment>
<dbReference type="SMART" id="SM00091">
    <property type="entry name" value="PAS"/>
    <property type="match status" value="2"/>
</dbReference>
<dbReference type="Gene3D" id="3.20.20.450">
    <property type="entry name" value="EAL domain"/>
    <property type="match status" value="1"/>
</dbReference>
<dbReference type="EMBL" id="LUUI01000101">
    <property type="protein sequence ID" value="OAI15594.1"/>
    <property type="molecule type" value="Genomic_DNA"/>
</dbReference>
<feature type="domain" description="PAS" evidence="4">
    <location>
        <begin position="178"/>
        <end position="225"/>
    </location>
</feature>
<dbReference type="CDD" id="cd00130">
    <property type="entry name" value="PAS"/>
    <property type="match status" value="2"/>
</dbReference>
<evidence type="ECO:0000259" key="7">
    <source>
        <dbReference type="PROSITE" id="PS50887"/>
    </source>
</evidence>
<reference evidence="8 9" key="1">
    <citation type="submission" date="2016-03" db="EMBL/GenBank/DDBJ databases">
        <authorList>
            <person name="Ploux O."/>
        </authorList>
    </citation>
    <scope>NUCLEOTIDE SEQUENCE [LARGE SCALE GENOMIC DNA]</scope>
    <source>
        <strain evidence="8 9">R-45370</strain>
    </source>
</reference>
<keyword evidence="2" id="KW-0175">Coiled coil</keyword>
<dbReference type="Pfam" id="PF13426">
    <property type="entry name" value="PAS_9"/>
    <property type="match status" value="1"/>
</dbReference>
<feature type="coiled-coil region" evidence="2">
    <location>
        <begin position="38"/>
        <end position="72"/>
    </location>
</feature>
<dbReference type="CDD" id="cd01949">
    <property type="entry name" value="GGDEF"/>
    <property type="match status" value="1"/>
</dbReference>
<feature type="domain" description="EAL" evidence="6">
    <location>
        <begin position="478"/>
        <end position="733"/>
    </location>
</feature>
<keyword evidence="9" id="KW-1185">Reference proteome</keyword>
<dbReference type="PROSITE" id="PS50113">
    <property type="entry name" value="PAC"/>
    <property type="match status" value="1"/>
</dbReference>
<name>A0A177NDA7_9GAMM</name>
<evidence type="ECO:0000259" key="5">
    <source>
        <dbReference type="PROSITE" id="PS50113"/>
    </source>
</evidence>
<feature type="domain" description="GGDEF" evidence="7">
    <location>
        <begin position="336"/>
        <end position="469"/>
    </location>
</feature>
<dbReference type="FunFam" id="3.30.70.270:FF:000001">
    <property type="entry name" value="Diguanylate cyclase domain protein"/>
    <property type="match status" value="1"/>
</dbReference>
<dbReference type="PROSITE" id="PS50883">
    <property type="entry name" value="EAL"/>
    <property type="match status" value="1"/>
</dbReference>
<accession>A0A177NDA7</accession>
<dbReference type="RefSeq" id="WP_066982017.1">
    <property type="nucleotide sequence ID" value="NZ_LUUI01000101.1"/>
</dbReference>
<dbReference type="InterPro" id="IPR052155">
    <property type="entry name" value="Biofilm_reg_signaling"/>
</dbReference>
<dbReference type="PROSITE" id="PS50887">
    <property type="entry name" value="GGDEF"/>
    <property type="match status" value="1"/>
</dbReference>
<evidence type="ECO:0000259" key="4">
    <source>
        <dbReference type="PROSITE" id="PS50112"/>
    </source>
</evidence>
<evidence type="ECO:0000256" key="3">
    <source>
        <dbReference type="SAM" id="MobiDB-lite"/>
    </source>
</evidence>
<dbReference type="SUPFAM" id="SSF55073">
    <property type="entry name" value="Nucleotide cyclase"/>
    <property type="match status" value="1"/>
</dbReference>
<dbReference type="Gene3D" id="3.30.450.20">
    <property type="entry name" value="PAS domain"/>
    <property type="match status" value="2"/>
</dbReference>
<feature type="compositionally biased region" description="Basic and acidic residues" evidence="3">
    <location>
        <begin position="1"/>
        <end position="23"/>
    </location>
</feature>
<dbReference type="Pfam" id="PF00990">
    <property type="entry name" value="GGDEF"/>
    <property type="match status" value="1"/>
</dbReference>
<dbReference type="PANTHER" id="PTHR44757:SF2">
    <property type="entry name" value="BIOFILM ARCHITECTURE MAINTENANCE PROTEIN MBAA"/>
    <property type="match status" value="1"/>
</dbReference>
<organism evidence="8 9">
    <name type="scientific">Methylomonas lenta</name>
    <dbReference type="NCBI Taxonomy" id="980561"/>
    <lineage>
        <taxon>Bacteria</taxon>
        <taxon>Pseudomonadati</taxon>
        <taxon>Pseudomonadota</taxon>
        <taxon>Gammaproteobacteria</taxon>
        <taxon>Methylococcales</taxon>
        <taxon>Methylococcaceae</taxon>
        <taxon>Methylomonas</taxon>
    </lineage>
</organism>
<dbReference type="AlphaFoldDB" id="A0A177NDA7"/>
<dbReference type="Pfam" id="PF00563">
    <property type="entry name" value="EAL"/>
    <property type="match status" value="1"/>
</dbReference>
<dbReference type="Gene3D" id="3.30.70.270">
    <property type="match status" value="1"/>
</dbReference>
<dbReference type="InterPro" id="IPR029787">
    <property type="entry name" value="Nucleotide_cyclase"/>
</dbReference>
<dbReference type="SMART" id="SM00267">
    <property type="entry name" value="GGDEF"/>
    <property type="match status" value="1"/>
</dbReference>
<evidence type="ECO:0000313" key="9">
    <source>
        <dbReference type="Proteomes" id="UP000078476"/>
    </source>
</evidence>
<dbReference type="SMART" id="SM00052">
    <property type="entry name" value="EAL"/>
    <property type="match status" value="1"/>
</dbReference>
<evidence type="ECO:0000259" key="6">
    <source>
        <dbReference type="PROSITE" id="PS50883"/>
    </source>
</evidence>
<dbReference type="NCBIfam" id="TIGR00254">
    <property type="entry name" value="GGDEF"/>
    <property type="match status" value="1"/>
</dbReference>
<comment type="cofactor">
    <cofactor evidence="1">
        <name>Mg(2+)</name>
        <dbReference type="ChEBI" id="CHEBI:18420"/>
    </cofactor>
</comment>
<dbReference type="PROSITE" id="PS50112">
    <property type="entry name" value="PAS"/>
    <property type="match status" value="2"/>
</dbReference>
<proteinExistence type="predicted"/>
<dbReference type="InterPro" id="IPR000700">
    <property type="entry name" value="PAS-assoc_C"/>
</dbReference>
<evidence type="ECO:0000256" key="2">
    <source>
        <dbReference type="SAM" id="Coils"/>
    </source>
</evidence>
<dbReference type="OrthoDB" id="5571542at2"/>
<evidence type="ECO:0000313" key="8">
    <source>
        <dbReference type="EMBL" id="OAI15594.1"/>
    </source>
</evidence>
<dbReference type="SUPFAM" id="SSF55785">
    <property type="entry name" value="PYP-like sensor domain (PAS domain)"/>
    <property type="match status" value="2"/>
</dbReference>
<dbReference type="InterPro" id="IPR000014">
    <property type="entry name" value="PAS"/>
</dbReference>
<dbReference type="InterPro" id="IPR043128">
    <property type="entry name" value="Rev_trsase/Diguanyl_cyclase"/>
</dbReference>
<dbReference type="InterPro" id="IPR035919">
    <property type="entry name" value="EAL_sf"/>
</dbReference>
<dbReference type="GO" id="GO:0003824">
    <property type="term" value="F:catalytic activity"/>
    <property type="evidence" value="ECO:0007669"/>
    <property type="project" value="UniProtKB-ARBA"/>
</dbReference>
<dbReference type="PANTHER" id="PTHR44757">
    <property type="entry name" value="DIGUANYLATE CYCLASE DGCP"/>
    <property type="match status" value="1"/>
</dbReference>
<dbReference type="InterPro" id="IPR001633">
    <property type="entry name" value="EAL_dom"/>
</dbReference>
<dbReference type="STRING" id="980561.A1359_09270"/>
<gene>
    <name evidence="8" type="ORF">A1359_09270</name>
</gene>
<dbReference type="NCBIfam" id="TIGR00229">
    <property type="entry name" value="sensory_box"/>
    <property type="match status" value="2"/>
</dbReference>
<dbReference type="SUPFAM" id="SSF141868">
    <property type="entry name" value="EAL domain-like"/>
    <property type="match status" value="1"/>
</dbReference>
<sequence length="738" mass="83299">MNGRHNTDVDSGELRQRAERQLAEKPSGNSPKLEQRLLHELQVHQIELEMQNEALREAQTNAEQALERYAELFDFAPIAYFSLGRDGIIRQTNFCGSKLLGSERSNLVGRHFVQYISQEDRHIFNLFLDKVFTHDGVQRCELTLQNDCWIIIEASADTSRQSCLAAVLDISNRKQNEQELQLAATIYLALEEAITVTDQNDRIIAINRAFTNLTGYTAEEVIGQTRSLLKSGRQDNVFYQTMWNKLNTTGKWQGEIWNRRKNGEEYLEYLSINTLYSDKGKIIRRVATSSDITEKKRTAEIVHKQANIDPLTELPNRRMFLDRLQQAISKTHRGHKKLALMFLDLDHFKDVNDSLGHDMGDLLLKEVTQRMLSCIRETDTLARPGGDEFTLIMGELHDTNSIERVAQSILQAMMVPFQLKGECCHASVSIGIALYPDDADNLEELLKKADQAMYAAKDLGRSRFSYFTPAMQEAAEIRLRLTNDLRHAMDNHQIWVAYQPIVDLATGEISKAEALIRWQHPARGLISPAEFMPVAEDTGLITELGEWVFHQVAKQVADWRVAYYPLFQVSINKSSAQFHNDADKLSDWLAHLEGLGLPGGCIAVEITEGLLLDTSSVVSEKLLALKSAGVQTSLDNFGTGYSALAYLKKYHIDFLKIDRTFVSNLTANSSDMALCQAIILIAHTLGMKVIAEGVETDEQRDLLLKAGCDYGQGYLFSKPVTAEEFEKLINPALNNRSP</sequence>
<feature type="domain" description="PAS" evidence="4">
    <location>
        <begin position="65"/>
        <end position="135"/>
    </location>
</feature>
<feature type="domain" description="PAC" evidence="5">
    <location>
        <begin position="252"/>
        <end position="304"/>
    </location>
</feature>
<protein>
    <submittedName>
        <fullName evidence="8">Diguanylate cyclase</fullName>
    </submittedName>
</protein>
<dbReference type="InterPro" id="IPR035965">
    <property type="entry name" value="PAS-like_dom_sf"/>
</dbReference>
<evidence type="ECO:0000256" key="1">
    <source>
        <dbReference type="ARBA" id="ARBA00001946"/>
    </source>
</evidence>